<evidence type="ECO:0000256" key="6">
    <source>
        <dbReference type="SAM" id="Phobius"/>
    </source>
</evidence>
<organism evidence="7 8">
    <name type="scientific">Hyphomonas jannaschiana VP2</name>
    <dbReference type="NCBI Taxonomy" id="1280952"/>
    <lineage>
        <taxon>Bacteria</taxon>
        <taxon>Pseudomonadati</taxon>
        <taxon>Pseudomonadota</taxon>
        <taxon>Alphaproteobacteria</taxon>
        <taxon>Hyphomonadales</taxon>
        <taxon>Hyphomonadaceae</taxon>
        <taxon>Hyphomonas</taxon>
    </lineage>
</organism>
<dbReference type="InterPro" id="IPR000612">
    <property type="entry name" value="PMP3"/>
</dbReference>
<dbReference type="GO" id="GO:0016020">
    <property type="term" value="C:membrane"/>
    <property type="evidence" value="ECO:0007669"/>
    <property type="project" value="UniProtKB-SubCell"/>
</dbReference>
<name>A0A059FDP5_9PROT</name>
<evidence type="ECO:0000256" key="2">
    <source>
        <dbReference type="ARBA" id="ARBA00009530"/>
    </source>
</evidence>
<dbReference type="RefSeq" id="WP_081814629.1">
    <property type="nucleotide sequence ID" value="NZ_ARYJ01000005.1"/>
</dbReference>
<keyword evidence="5 6" id="KW-0472">Membrane</keyword>
<comment type="caution">
    <text evidence="7">The sequence shown here is derived from an EMBL/GenBank/DDBJ whole genome shotgun (WGS) entry which is preliminary data.</text>
</comment>
<dbReference type="PANTHER" id="PTHR21659:SF42">
    <property type="entry name" value="UPF0057 MEMBRANE PROTEIN ZK632.10-RELATED"/>
    <property type="match status" value="1"/>
</dbReference>
<evidence type="ECO:0008006" key="9">
    <source>
        <dbReference type="Google" id="ProtNLM"/>
    </source>
</evidence>
<protein>
    <recommendedName>
        <fullName evidence="9">YqaE/Pmp3 family membrane protein</fullName>
    </recommendedName>
</protein>
<proteinExistence type="inferred from homology"/>
<evidence type="ECO:0000256" key="5">
    <source>
        <dbReference type="ARBA" id="ARBA00023136"/>
    </source>
</evidence>
<comment type="similarity">
    <text evidence="2">Belongs to the UPF0057 (PMP3) family.</text>
</comment>
<accession>A0A059FDP5</accession>
<evidence type="ECO:0000256" key="1">
    <source>
        <dbReference type="ARBA" id="ARBA00004370"/>
    </source>
</evidence>
<dbReference type="Pfam" id="PF01679">
    <property type="entry name" value="Pmp3"/>
    <property type="match status" value="1"/>
</dbReference>
<comment type="subcellular location">
    <subcellularLocation>
        <location evidence="1">Membrane</location>
    </subcellularLocation>
</comment>
<dbReference type="PATRIC" id="fig|1280952.3.peg.1931"/>
<gene>
    <name evidence="7" type="ORF">HJA_09674</name>
</gene>
<evidence type="ECO:0000313" key="7">
    <source>
        <dbReference type="EMBL" id="KCZ88628.1"/>
    </source>
</evidence>
<dbReference type="AlphaFoldDB" id="A0A059FDP5"/>
<keyword evidence="4 6" id="KW-1133">Transmembrane helix</keyword>
<reference evidence="7 8" key="1">
    <citation type="journal article" date="2014" name="Antonie Van Leeuwenhoek">
        <title>Hyphomonas beringensis sp. nov. and Hyphomonas chukchiensis sp. nov., isolated from surface seawater of the Bering Sea and Chukchi Sea.</title>
        <authorList>
            <person name="Li C."/>
            <person name="Lai Q."/>
            <person name="Li G."/>
            <person name="Dong C."/>
            <person name="Wang J."/>
            <person name="Liao Y."/>
            <person name="Shao Z."/>
        </authorList>
    </citation>
    <scope>NUCLEOTIDE SEQUENCE [LARGE SCALE GENOMIC DNA]</scope>
    <source>
        <strain evidence="7 8">VP2</strain>
    </source>
</reference>
<evidence type="ECO:0000313" key="8">
    <source>
        <dbReference type="Proteomes" id="UP000024816"/>
    </source>
</evidence>
<keyword evidence="3 6" id="KW-0812">Transmembrane</keyword>
<sequence length="58" mass="6279">MSILMILLTILFPPVPVALKEGIGTQLLLNVLLTLIGWLPGVIHAFWVQTRGSGAIEI</sequence>
<dbReference type="Proteomes" id="UP000024816">
    <property type="component" value="Unassembled WGS sequence"/>
</dbReference>
<feature type="transmembrane region" description="Helical" evidence="6">
    <location>
        <begin position="29"/>
        <end position="48"/>
    </location>
</feature>
<dbReference type="STRING" id="1280952.HJA_09674"/>
<dbReference type="EMBL" id="ARYJ01000005">
    <property type="protein sequence ID" value="KCZ88628.1"/>
    <property type="molecule type" value="Genomic_DNA"/>
</dbReference>
<dbReference type="PANTHER" id="PTHR21659">
    <property type="entry name" value="HYDROPHOBIC PROTEIN RCI2 LOW TEMPERATURE AND SALT RESPONSIVE PROTEIN LTI6 -RELATED"/>
    <property type="match status" value="1"/>
</dbReference>
<keyword evidence="8" id="KW-1185">Reference proteome</keyword>
<evidence type="ECO:0000256" key="3">
    <source>
        <dbReference type="ARBA" id="ARBA00022692"/>
    </source>
</evidence>
<dbReference type="eggNOG" id="COG0401">
    <property type="taxonomic scope" value="Bacteria"/>
</dbReference>
<evidence type="ECO:0000256" key="4">
    <source>
        <dbReference type="ARBA" id="ARBA00022989"/>
    </source>
</evidence>